<dbReference type="PRINTS" id="PR00131">
    <property type="entry name" value="GLHYDRLASE1"/>
</dbReference>
<evidence type="ECO:0000256" key="3">
    <source>
        <dbReference type="RuleBase" id="RU003690"/>
    </source>
</evidence>
<gene>
    <name evidence="4" type="ORF">P3X46_013063</name>
</gene>
<dbReference type="SUPFAM" id="SSF51445">
    <property type="entry name" value="(Trans)glycosidases"/>
    <property type="match status" value="1"/>
</dbReference>
<dbReference type="InterPro" id="IPR017853">
    <property type="entry name" value="GH"/>
</dbReference>
<keyword evidence="5" id="KW-1185">Reference proteome</keyword>
<dbReference type="Pfam" id="PF00232">
    <property type="entry name" value="Glyco_hydro_1"/>
    <property type="match status" value="1"/>
</dbReference>
<comment type="similarity">
    <text evidence="1 3">Belongs to the glycosyl hydrolase 1 family.</text>
</comment>
<comment type="caution">
    <text evidence="4">The sequence shown here is derived from an EMBL/GenBank/DDBJ whole genome shotgun (WGS) entry which is preliminary data.</text>
</comment>
<dbReference type="Gene3D" id="3.20.20.80">
    <property type="entry name" value="Glycosidases"/>
    <property type="match status" value="1"/>
</dbReference>
<organism evidence="4 5">
    <name type="scientific">Hevea brasiliensis</name>
    <name type="common">Para rubber tree</name>
    <name type="synonym">Siphonia brasiliensis</name>
    <dbReference type="NCBI Taxonomy" id="3981"/>
    <lineage>
        <taxon>Eukaryota</taxon>
        <taxon>Viridiplantae</taxon>
        <taxon>Streptophyta</taxon>
        <taxon>Embryophyta</taxon>
        <taxon>Tracheophyta</taxon>
        <taxon>Spermatophyta</taxon>
        <taxon>Magnoliopsida</taxon>
        <taxon>eudicotyledons</taxon>
        <taxon>Gunneridae</taxon>
        <taxon>Pentapetalae</taxon>
        <taxon>rosids</taxon>
        <taxon>fabids</taxon>
        <taxon>Malpighiales</taxon>
        <taxon>Euphorbiaceae</taxon>
        <taxon>Crotonoideae</taxon>
        <taxon>Micrandreae</taxon>
        <taxon>Hevea</taxon>
    </lineage>
</organism>
<proteinExistence type="inferred from homology"/>
<accession>A0ABQ9M464</accession>
<dbReference type="PANTHER" id="PTHR10353:SF237">
    <property type="entry name" value="BETA-GLUCOSIDASE 12-RELATED"/>
    <property type="match status" value="1"/>
</dbReference>
<evidence type="ECO:0000313" key="5">
    <source>
        <dbReference type="Proteomes" id="UP001174677"/>
    </source>
</evidence>
<dbReference type="InterPro" id="IPR018120">
    <property type="entry name" value="Glyco_hydro_1_AS"/>
</dbReference>
<protein>
    <recommendedName>
        <fullName evidence="6">Beta-glucosidase</fullName>
    </recommendedName>
</protein>
<name>A0ABQ9M464_HEVBR</name>
<evidence type="ECO:0000313" key="4">
    <source>
        <dbReference type="EMBL" id="KAJ9174418.1"/>
    </source>
</evidence>
<evidence type="ECO:0008006" key="6">
    <source>
        <dbReference type="Google" id="ProtNLM"/>
    </source>
</evidence>
<dbReference type="Proteomes" id="UP001174677">
    <property type="component" value="Chromosome 8"/>
</dbReference>
<dbReference type="EMBL" id="JARPOI010000008">
    <property type="protein sequence ID" value="KAJ9174418.1"/>
    <property type="molecule type" value="Genomic_DNA"/>
</dbReference>
<dbReference type="PROSITE" id="PS00572">
    <property type="entry name" value="GLYCOSYL_HYDROL_F1_1"/>
    <property type="match status" value="1"/>
</dbReference>
<sequence>MEGLGFDAYRFSISWPRILPLGHVRGGINQKGIDYYNNLINELLSNGIKPFVTLFHWDVPQALEDEYASFLSPKIVKDFRDYAELCFNKFGDRVKHWITLNEPLIYASGGYASGLIAPGRCSNSSSSNCTEGDSSTEPYIAGHYQLLAHAAAVKVYREKFQKSQEGQIGITLNSGWFEPLTESSNDRIAASRAMAFQYDWFMEPLKSGLYPVDMVKFVGKRLPKFSKKEALMVKGSFDFIGINYYSANYASDIPCTTQNVSYFTDPCVNISTHRNGIPIGKKGGSFWLYIYPRGILDLLLYTKHKFDDPVIYITENGVSEVNTGSVSLKDKLRVNYHRDHLSFLQNAMEIGVNVKGYFAWSLLDNFEWSSGYTVRFGLVFVDYKDGLKRYPKKSANWFRKFLGSGNHTKSNDMEL</sequence>
<evidence type="ECO:0000256" key="2">
    <source>
        <dbReference type="PROSITE-ProRule" id="PRU10055"/>
    </source>
</evidence>
<reference evidence="4 5" key="1">
    <citation type="journal article" date="2023" name="Plant Biotechnol. J.">
        <title>Chromosome-level wild Hevea brasiliensis genome provides new tools for genomic-assisted breeding and valuable loci to elevate rubber yield.</title>
        <authorList>
            <person name="Cheng H."/>
            <person name="Song X."/>
            <person name="Hu Y."/>
            <person name="Wu T."/>
            <person name="Yang Q."/>
            <person name="An Z."/>
            <person name="Feng S."/>
            <person name="Deng Z."/>
            <person name="Wu W."/>
            <person name="Zeng X."/>
            <person name="Tu M."/>
            <person name="Wang X."/>
            <person name="Huang H."/>
        </authorList>
    </citation>
    <scope>NUCLEOTIDE SEQUENCE [LARGE SCALE GENOMIC DNA]</scope>
    <source>
        <strain evidence="4">MT/VB/25A 57/8</strain>
    </source>
</reference>
<feature type="active site" description="Nucleophile" evidence="2">
    <location>
        <position position="315"/>
    </location>
</feature>
<evidence type="ECO:0000256" key="1">
    <source>
        <dbReference type="ARBA" id="ARBA00010838"/>
    </source>
</evidence>
<dbReference type="PANTHER" id="PTHR10353">
    <property type="entry name" value="GLYCOSYL HYDROLASE"/>
    <property type="match status" value="1"/>
</dbReference>
<dbReference type="InterPro" id="IPR001360">
    <property type="entry name" value="Glyco_hydro_1"/>
</dbReference>